<evidence type="ECO:0000256" key="3">
    <source>
        <dbReference type="ARBA" id="ARBA00022692"/>
    </source>
</evidence>
<keyword evidence="12" id="KW-1185">Reference proteome</keyword>
<dbReference type="PANTHER" id="PTHR31501">
    <property type="entry name" value="CALCIUM RELEASE-ACTIVATED CALCIUM CHANNEL PROTEIN 1"/>
    <property type="match status" value="1"/>
</dbReference>
<name>A0AAD5MV72_PARTN</name>
<evidence type="ECO:0000256" key="1">
    <source>
        <dbReference type="ARBA" id="ARBA00004141"/>
    </source>
</evidence>
<sequence>MRLSFSTPHLVTLNPEKLILPNGLTHAKKSSIGGNSDSISVKRALSAENSFISEGYWTPMETLNKHGSVRSRHITAISAKELSVDQPSKESPMGSRMRSVSASKKSPRSMQQPGSNCNEIEFDYFDVMKMQLAQMSENMEKDLFSEEHEKNSMHEQRSLINQLRNSEAASLGTVKRSVAVVSKHVGGARECAVWASSLLLARRAPAKMEGFQHSSFSSDDKDEQNLLLGNALPSNAPFNGTSPTSLTDGSRVQFSLSQTPPMVQTQQSLPQLLQNFAREHRGELDMGEKYNYDLSKAQLKASSRTSALLAGFAMVALVELQYDQKTPHWLLILLGVVTTLLVSVHLLALMMSTCILPYMEATGCTQDSPHIRLKFYIDLSWLFSTCIGLLLFLAEIGIIFFVKFVSVEYELAGYITTVMLIPVVIVFVIFSYLIHKSRVTYTLGRFKHKVDTMKQFLDVEAQIPKTTLRTVKDI</sequence>
<evidence type="ECO:0000256" key="8">
    <source>
        <dbReference type="ARBA" id="ARBA00080439"/>
    </source>
</evidence>
<keyword evidence="4 10" id="KW-1133">Transmembrane helix</keyword>
<dbReference type="GO" id="GO:0016020">
    <property type="term" value="C:membrane"/>
    <property type="evidence" value="ECO:0007669"/>
    <property type="project" value="UniProtKB-SubCell"/>
</dbReference>
<dbReference type="InterPro" id="IPR038350">
    <property type="entry name" value="Orai_sf"/>
</dbReference>
<dbReference type="GO" id="GO:0002115">
    <property type="term" value="P:store-operated calcium entry"/>
    <property type="evidence" value="ECO:0007669"/>
    <property type="project" value="TreeGrafter"/>
</dbReference>
<feature type="transmembrane region" description="Helical" evidence="10">
    <location>
        <begin position="411"/>
        <end position="434"/>
    </location>
</feature>
<dbReference type="InterPro" id="IPR012446">
    <property type="entry name" value="CRAC_channel"/>
</dbReference>
<organism evidence="11 12">
    <name type="scientific">Parelaphostrongylus tenuis</name>
    <name type="common">Meningeal worm</name>
    <dbReference type="NCBI Taxonomy" id="148309"/>
    <lineage>
        <taxon>Eukaryota</taxon>
        <taxon>Metazoa</taxon>
        <taxon>Ecdysozoa</taxon>
        <taxon>Nematoda</taxon>
        <taxon>Chromadorea</taxon>
        <taxon>Rhabditida</taxon>
        <taxon>Rhabditina</taxon>
        <taxon>Rhabditomorpha</taxon>
        <taxon>Strongyloidea</taxon>
        <taxon>Metastrongylidae</taxon>
        <taxon>Parelaphostrongylus</taxon>
    </lineage>
</organism>
<feature type="region of interest" description="Disordered" evidence="9">
    <location>
        <begin position="82"/>
        <end position="115"/>
    </location>
</feature>
<dbReference type="Gene3D" id="1.20.140.140">
    <property type="entry name" value="Calcium release-activated calcium channel protein Orai"/>
    <property type="match status" value="1"/>
</dbReference>
<dbReference type="AlphaFoldDB" id="A0AAD5MV72"/>
<dbReference type="Pfam" id="PF07856">
    <property type="entry name" value="Orai-1"/>
    <property type="match status" value="1"/>
</dbReference>
<evidence type="ECO:0000256" key="10">
    <source>
        <dbReference type="SAM" id="Phobius"/>
    </source>
</evidence>
<accession>A0AAD5MV72</accession>
<dbReference type="Proteomes" id="UP001196413">
    <property type="component" value="Unassembled WGS sequence"/>
</dbReference>
<protein>
    <recommendedName>
        <fullName evidence="7">Protein orai</fullName>
    </recommendedName>
    <alternativeName>
        <fullName evidence="8">Store-operated calcium channel</fullName>
    </alternativeName>
</protein>
<evidence type="ECO:0000256" key="9">
    <source>
        <dbReference type="SAM" id="MobiDB-lite"/>
    </source>
</evidence>
<dbReference type="PANTHER" id="PTHR31501:SF7">
    <property type="entry name" value="CALCIUM RELEASE-ACTIVATED CALCIUM CHANNEL PROTEIN 1"/>
    <property type="match status" value="1"/>
</dbReference>
<dbReference type="FunFam" id="1.20.140.140:FF:000003">
    <property type="entry name" value="Protein orai"/>
    <property type="match status" value="1"/>
</dbReference>
<evidence type="ECO:0000313" key="11">
    <source>
        <dbReference type="EMBL" id="KAJ1354556.1"/>
    </source>
</evidence>
<evidence type="ECO:0000256" key="4">
    <source>
        <dbReference type="ARBA" id="ARBA00022989"/>
    </source>
</evidence>
<reference evidence="11" key="1">
    <citation type="submission" date="2021-06" db="EMBL/GenBank/DDBJ databases">
        <title>Parelaphostrongylus tenuis whole genome reference sequence.</title>
        <authorList>
            <person name="Garwood T.J."/>
            <person name="Larsen P.A."/>
            <person name="Fountain-Jones N.M."/>
            <person name="Garbe J.R."/>
            <person name="Macchietto M.G."/>
            <person name="Kania S.A."/>
            <person name="Gerhold R.W."/>
            <person name="Richards J.E."/>
            <person name="Wolf T.M."/>
        </authorList>
    </citation>
    <scope>NUCLEOTIDE SEQUENCE</scope>
    <source>
        <strain evidence="11">MNPRO001-30</strain>
        <tissue evidence="11">Meninges</tissue>
    </source>
</reference>
<evidence type="ECO:0000256" key="6">
    <source>
        <dbReference type="ARBA" id="ARBA00057852"/>
    </source>
</evidence>
<keyword evidence="5 10" id="KW-0472">Membrane</keyword>
<evidence type="ECO:0000256" key="7">
    <source>
        <dbReference type="ARBA" id="ARBA00070070"/>
    </source>
</evidence>
<dbReference type="GO" id="GO:0015279">
    <property type="term" value="F:store-operated calcium channel activity"/>
    <property type="evidence" value="ECO:0007669"/>
    <property type="project" value="TreeGrafter"/>
</dbReference>
<proteinExistence type="inferred from homology"/>
<feature type="compositionally biased region" description="Polar residues" evidence="9">
    <location>
        <begin position="98"/>
        <end position="115"/>
    </location>
</feature>
<comment type="similarity">
    <text evidence="2">Belongs to the Orai family.</text>
</comment>
<comment type="subcellular location">
    <subcellularLocation>
        <location evidence="1">Membrane</location>
        <topology evidence="1">Multi-pass membrane protein</topology>
    </subcellularLocation>
</comment>
<keyword evidence="3 10" id="KW-0812">Transmembrane</keyword>
<comment type="caution">
    <text evidence="11">The sequence shown here is derived from an EMBL/GenBank/DDBJ whole genome shotgun (WGS) entry which is preliminary data.</text>
</comment>
<gene>
    <name evidence="11" type="ORF">KIN20_011538</name>
</gene>
<evidence type="ECO:0000256" key="5">
    <source>
        <dbReference type="ARBA" id="ARBA00023136"/>
    </source>
</evidence>
<feature type="transmembrane region" description="Helical" evidence="10">
    <location>
        <begin position="379"/>
        <end position="405"/>
    </location>
</feature>
<comment type="function">
    <text evidence="6">Ca(2+) release-activated Ca(2+)-like (CRAC-like) channel subunit which mediates Ca(2+) influx and increase in Ca(2+)-selective current by synergy with the Ca(2+) sensor, stim-1. Required for Ca(2+) and IP3-dependent contractile activity of sheath cells and the spermatheca. Affects brood size and somatic cell function.</text>
</comment>
<evidence type="ECO:0000313" key="12">
    <source>
        <dbReference type="Proteomes" id="UP001196413"/>
    </source>
</evidence>
<feature type="transmembrane region" description="Helical" evidence="10">
    <location>
        <begin position="328"/>
        <end position="358"/>
    </location>
</feature>
<dbReference type="EMBL" id="JAHQIW010002123">
    <property type="protein sequence ID" value="KAJ1354556.1"/>
    <property type="molecule type" value="Genomic_DNA"/>
</dbReference>
<evidence type="ECO:0000256" key="2">
    <source>
        <dbReference type="ARBA" id="ARBA00008062"/>
    </source>
</evidence>